<dbReference type="RefSeq" id="WP_011646632.1">
    <property type="nucleotide sequence ID" value="NZ_ARYI01000009.1"/>
</dbReference>
<dbReference type="InterPro" id="IPR019832">
    <property type="entry name" value="Mn/Fe_SOD_C"/>
</dbReference>
<dbReference type="PATRIC" id="fig|1280951.3.peg.2300"/>
<feature type="binding site" evidence="7">
    <location>
        <position position="119"/>
    </location>
    <ligand>
        <name>Mn(2+)</name>
        <dbReference type="ChEBI" id="CHEBI:29035"/>
    </ligand>
</feature>
<dbReference type="FunFam" id="1.10.287.990:FF:000001">
    <property type="entry name" value="Superoxide dismutase"/>
    <property type="match status" value="1"/>
</dbReference>
<comment type="function">
    <text evidence="5">Destroys superoxide anion radicals which are normally produced within the cells and which are toxic to biological systems. Catalyzes the dismutation of superoxide anion radicals into O2 and H2O2 by successive reduction and oxidation of the transition metal ion at the active site.</text>
</comment>
<dbReference type="InterPro" id="IPR036314">
    <property type="entry name" value="SOD_C_sf"/>
</dbReference>
<keyword evidence="3 7" id="KW-0479">Metal-binding</keyword>
<evidence type="ECO:0000313" key="13">
    <source>
        <dbReference type="Proteomes" id="UP000025061"/>
    </source>
</evidence>
<feature type="binding site" evidence="7">
    <location>
        <position position="210"/>
    </location>
    <ligand>
        <name>Mn(2+)</name>
        <dbReference type="ChEBI" id="CHEBI:29035"/>
    </ligand>
</feature>
<evidence type="ECO:0000256" key="9">
    <source>
        <dbReference type="SAM" id="SignalP"/>
    </source>
</evidence>
<dbReference type="InterPro" id="IPR001189">
    <property type="entry name" value="Mn/Fe_SOD"/>
</dbReference>
<evidence type="ECO:0000256" key="5">
    <source>
        <dbReference type="ARBA" id="ARBA00024318"/>
    </source>
</evidence>
<dbReference type="SUPFAM" id="SSF46609">
    <property type="entry name" value="Fe,Mn superoxide dismutase (SOD), N-terminal domain"/>
    <property type="match status" value="1"/>
</dbReference>
<evidence type="ECO:0000259" key="10">
    <source>
        <dbReference type="Pfam" id="PF00081"/>
    </source>
</evidence>
<dbReference type="InterPro" id="IPR019833">
    <property type="entry name" value="Mn/Fe_SOD_BS"/>
</dbReference>
<evidence type="ECO:0000256" key="4">
    <source>
        <dbReference type="ARBA" id="ARBA00023002"/>
    </source>
</evidence>
<dbReference type="EMBL" id="ARYI01000009">
    <property type="protein sequence ID" value="KCZ92584.1"/>
    <property type="molecule type" value="Genomic_DNA"/>
</dbReference>
<name>A0A059FPL6_9PROT</name>
<gene>
    <name evidence="12" type="ORF">HHI_11411</name>
</gene>
<dbReference type="Gene3D" id="1.10.287.990">
    <property type="entry name" value="Fe,Mn superoxide dismutase (SOD) domain"/>
    <property type="match status" value="1"/>
</dbReference>
<dbReference type="Proteomes" id="UP000025061">
    <property type="component" value="Unassembled WGS sequence"/>
</dbReference>
<evidence type="ECO:0000313" key="12">
    <source>
        <dbReference type="EMBL" id="KCZ92584.1"/>
    </source>
</evidence>
<dbReference type="PANTHER" id="PTHR43595">
    <property type="entry name" value="37S RIBOSOMAL PROTEIN S26, MITOCHONDRIAL"/>
    <property type="match status" value="1"/>
</dbReference>
<feature type="chain" id="PRO_5001578256" description="Superoxide dismutase" evidence="9">
    <location>
        <begin position="27"/>
        <end position="245"/>
    </location>
</feature>
<comment type="function">
    <text evidence="8">Destroys radicals which are normally produced within the cells and which are toxic to biological systems.</text>
</comment>
<dbReference type="Gene3D" id="3.55.40.20">
    <property type="entry name" value="Iron/manganese superoxide dismutase, C-terminal domain"/>
    <property type="match status" value="1"/>
</dbReference>
<dbReference type="FunFam" id="3.55.40.20:FF:000001">
    <property type="entry name" value="Superoxide dismutase"/>
    <property type="match status" value="1"/>
</dbReference>
<evidence type="ECO:0000256" key="6">
    <source>
        <dbReference type="ARBA" id="ARBA00047393"/>
    </source>
</evidence>
<dbReference type="EC" id="1.15.1.1" evidence="8"/>
<sequence>MYRTLAIATAALGAAACTTVTSTALASEPAAPVATETSAAAITYTLPDLPYAYDALVGSIDAQTMEIHHSKHHAGYVNNLNAALADDAALASQPLEDLLANVSTHSTAIRNNGGGHYNHTLFWTLMAPAGEGGAPSTELLADIDATFGSLDAFKTEFNKAATSQFGSGWAWLVVTDDGLKITSTPNQDNPLMDVAAVQGEPLLAVDVWEHAYYLSYQNRRADYLKTWWNVVNWNEVNSLYEAAKS</sequence>
<evidence type="ECO:0000256" key="8">
    <source>
        <dbReference type="RuleBase" id="RU000414"/>
    </source>
</evidence>
<comment type="cofactor">
    <cofactor evidence="1">
        <name>Fe(3+)</name>
        <dbReference type="ChEBI" id="CHEBI:29034"/>
    </cofactor>
</comment>
<accession>A0A059FPL6</accession>
<evidence type="ECO:0000256" key="3">
    <source>
        <dbReference type="ARBA" id="ARBA00022723"/>
    </source>
</evidence>
<dbReference type="OrthoDB" id="9803125at2"/>
<dbReference type="Pfam" id="PF00081">
    <property type="entry name" value="Sod_Fe_N"/>
    <property type="match status" value="1"/>
</dbReference>
<dbReference type="Pfam" id="PF02777">
    <property type="entry name" value="Sod_Fe_C"/>
    <property type="match status" value="1"/>
</dbReference>
<feature type="domain" description="Manganese/iron superoxide dismutase N-terminal" evidence="10">
    <location>
        <begin position="43"/>
        <end position="127"/>
    </location>
</feature>
<proteinExistence type="inferred from homology"/>
<dbReference type="GO" id="GO:0030145">
    <property type="term" value="F:manganese ion binding"/>
    <property type="evidence" value="ECO:0007669"/>
    <property type="project" value="UniProtKB-ARBA"/>
</dbReference>
<evidence type="ECO:0000259" key="11">
    <source>
        <dbReference type="Pfam" id="PF02777"/>
    </source>
</evidence>
<reference evidence="12 13" key="1">
    <citation type="submission" date="2013-04" db="EMBL/GenBank/DDBJ databases">
        <title>Hyphomonas hirschiana VP5 Genome Sequencing.</title>
        <authorList>
            <person name="Lai Q."/>
            <person name="Shao Z."/>
        </authorList>
    </citation>
    <scope>NUCLEOTIDE SEQUENCE [LARGE SCALE GENOMIC DNA]</scope>
    <source>
        <strain evidence="12 13">VP5</strain>
    </source>
</reference>
<dbReference type="PROSITE" id="PS00088">
    <property type="entry name" value="SOD_MN"/>
    <property type="match status" value="1"/>
</dbReference>
<dbReference type="InterPro" id="IPR019831">
    <property type="entry name" value="Mn/Fe_SOD_N"/>
</dbReference>
<comment type="caution">
    <text evidence="12">The sequence shown here is derived from an EMBL/GenBank/DDBJ whole genome shotgun (WGS) entry which is preliminary data.</text>
</comment>
<feature type="signal peptide" evidence="9">
    <location>
        <begin position="1"/>
        <end position="26"/>
    </location>
</feature>
<keyword evidence="4 8" id="KW-0560">Oxidoreductase</keyword>
<evidence type="ECO:0000256" key="7">
    <source>
        <dbReference type="PIRSR" id="PIRSR000349-1"/>
    </source>
</evidence>
<dbReference type="SUPFAM" id="SSF54719">
    <property type="entry name" value="Fe,Mn superoxide dismutase (SOD), C-terminal domain"/>
    <property type="match status" value="1"/>
</dbReference>
<dbReference type="PIRSF" id="PIRSF000349">
    <property type="entry name" value="SODismutase"/>
    <property type="match status" value="1"/>
</dbReference>
<comment type="similarity">
    <text evidence="2 8">Belongs to the iron/manganese superoxide dismutase family.</text>
</comment>
<evidence type="ECO:0000256" key="2">
    <source>
        <dbReference type="ARBA" id="ARBA00008714"/>
    </source>
</evidence>
<keyword evidence="9" id="KW-0732">Signal</keyword>
<feature type="domain" description="Manganese/iron superoxide dismutase C-terminal" evidence="11">
    <location>
        <begin position="135"/>
        <end position="238"/>
    </location>
</feature>
<feature type="binding site" evidence="7">
    <location>
        <position position="68"/>
    </location>
    <ligand>
        <name>Mn(2+)</name>
        <dbReference type="ChEBI" id="CHEBI:29035"/>
    </ligand>
</feature>
<dbReference type="PROSITE" id="PS51257">
    <property type="entry name" value="PROKAR_LIPOPROTEIN"/>
    <property type="match status" value="1"/>
</dbReference>
<dbReference type="InterPro" id="IPR036324">
    <property type="entry name" value="Mn/Fe_SOD_N_sf"/>
</dbReference>
<feature type="binding site" evidence="7">
    <location>
        <position position="206"/>
    </location>
    <ligand>
        <name>Mn(2+)</name>
        <dbReference type="ChEBI" id="CHEBI:29035"/>
    </ligand>
</feature>
<evidence type="ECO:0000256" key="1">
    <source>
        <dbReference type="ARBA" id="ARBA00001965"/>
    </source>
</evidence>
<organism evidence="12 13">
    <name type="scientific">Hyphomonas hirschiana VP5</name>
    <dbReference type="NCBI Taxonomy" id="1280951"/>
    <lineage>
        <taxon>Bacteria</taxon>
        <taxon>Pseudomonadati</taxon>
        <taxon>Pseudomonadota</taxon>
        <taxon>Alphaproteobacteria</taxon>
        <taxon>Hyphomonadales</taxon>
        <taxon>Hyphomonadaceae</taxon>
        <taxon>Hyphomonas</taxon>
    </lineage>
</organism>
<protein>
    <recommendedName>
        <fullName evidence="8">Superoxide dismutase</fullName>
        <ecNumber evidence="8">1.15.1.1</ecNumber>
    </recommendedName>
</protein>
<dbReference type="GO" id="GO:0005737">
    <property type="term" value="C:cytoplasm"/>
    <property type="evidence" value="ECO:0007669"/>
    <property type="project" value="TreeGrafter"/>
</dbReference>
<dbReference type="AlphaFoldDB" id="A0A059FPL6"/>
<dbReference type="GO" id="GO:0004784">
    <property type="term" value="F:superoxide dismutase activity"/>
    <property type="evidence" value="ECO:0007669"/>
    <property type="project" value="UniProtKB-EC"/>
</dbReference>
<dbReference type="PRINTS" id="PR01703">
    <property type="entry name" value="MNSODISMTASE"/>
</dbReference>
<comment type="catalytic activity">
    <reaction evidence="6">
        <text>2 superoxide + 2 H(+) = H2O2 + O2</text>
        <dbReference type="Rhea" id="RHEA:20696"/>
        <dbReference type="ChEBI" id="CHEBI:15378"/>
        <dbReference type="ChEBI" id="CHEBI:15379"/>
        <dbReference type="ChEBI" id="CHEBI:16240"/>
        <dbReference type="ChEBI" id="CHEBI:18421"/>
        <dbReference type="EC" id="1.15.1.1"/>
    </reaction>
    <physiologicalReaction direction="left-to-right" evidence="6">
        <dbReference type="Rhea" id="RHEA:20697"/>
    </physiologicalReaction>
</comment>
<keyword evidence="13" id="KW-1185">Reference proteome</keyword>
<dbReference type="PANTHER" id="PTHR43595:SF2">
    <property type="entry name" value="SMALL RIBOSOMAL SUBUNIT PROTEIN MS42"/>
    <property type="match status" value="1"/>
</dbReference>